<feature type="modified residue" description="4-aspartylphosphate" evidence="5">
    <location>
        <position position="55"/>
    </location>
</feature>
<dbReference type="SUPFAM" id="SSF46894">
    <property type="entry name" value="C-terminal effector domain of the bipartite response regulators"/>
    <property type="match status" value="1"/>
</dbReference>
<dbReference type="InterPro" id="IPR016032">
    <property type="entry name" value="Sig_transdc_resp-reg_C-effctor"/>
</dbReference>
<accession>A0AAW6LBX5</accession>
<dbReference type="InterPro" id="IPR039420">
    <property type="entry name" value="WalR-like"/>
</dbReference>
<dbReference type="SMART" id="SM00421">
    <property type="entry name" value="HTH_LUXR"/>
    <property type="match status" value="1"/>
</dbReference>
<evidence type="ECO:0000259" key="7">
    <source>
        <dbReference type="PROSITE" id="PS50110"/>
    </source>
</evidence>
<gene>
    <name evidence="8" type="ORF">PXH69_04765</name>
</gene>
<dbReference type="InterPro" id="IPR001789">
    <property type="entry name" value="Sig_transdc_resp-reg_receiver"/>
</dbReference>
<dbReference type="Pfam" id="PF00196">
    <property type="entry name" value="GerE"/>
    <property type="match status" value="1"/>
</dbReference>
<name>A0AAW6LBX5_RHOSG</name>
<dbReference type="InterPro" id="IPR000792">
    <property type="entry name" value="Tscrpt_reg_LuxR_C"/>
</dbReference>
<dbReference type="PRINTS" id="PR00038">
    <property type="entry name" value="HTHLUXR"/>
</dbReference>
<protein>
    <submittedName>
        <fullName evidence="8">Response regulator transcription factor</fullName>
    </submittedName>
</protein>
<evidence type="ECO:0000256" key="4">
    <source>
        <dbReference type="ARBA" id="ARBA00023163"/>
    </source>
</evidence>
<keyword evidence="3" id="KW-0238">DNA-binding</keyword>
<dbReference type="PROSITE" id="PS00622">
    <property type="entry name" value="HTH_LUXR_1"/>
    <property type="match status" value="1"/>
</dbReference>
<dbReference type="EMBL" id="JARDXE010000002">
    <property type="protein sequence ID" value="MDE8644249.1"/>
    <property type="molecule type" value="Genomic_DNA"/>
</dbReference>
<dbReference type="InterPro" id="IPR058245">
    <property type="entry name" value="NreC/VraR/RcsB-like_REC"/>
</dbReference>
<keyword evidence="1 5" id="KW-0597">Phosphoprotein</keyword>
<evidence type="ECO:0000313" key="8">
    <source>
        <dbReference type="EMBL" id="MDE8644249.1"/>
    </source>
</evidence>
<dbReference type="InterPro" id="IPR011006">
    <property type="entry name" value="CheY-like_superfamily"/>
</dbReference>
<proteinExistence type="predicted"/>
<dbReference type="Proteomes" id="UP001217325">
    <property type="component" value="Unassembled WGS sequence"/>
</dbReference>
<evidence type="ECO:0000256" key="1">
    <source>
        <dbReference type="ARBA" id="ARBA00022553"/>
    </source>
</evidence>
<dbReference type="Pfam" id="PF00072">
    <property type="entry name" value="Response_reg"/>
    <property type="match status" value="1"/>
</dbReference>
<evidence type="ECO:0000256" key="3">
    <source>
        <dbReference type="ARBA" id="ARBA00023125"/>
    </source>
</evidence>
<dbReference type="GO" id="GO:0000160">
    <property type="term" value="P:phosphorelay signal transduction system"/>
    <property type="evidence" value="ECO:0007669"/>
    <property type="project" value="InterPro"/>
</dbReference>
<keyword evidence="4" id="KW-0804">Transcription</keyword>
<feature type="domain" description="Response regulatory" evidence="7">
    <location>
        <begin position="4"/>
        <end position="121"/>
    </location>
</feature>
<evidence type="ECO:0000313" key="9">
    <source>
        <dbReference type="Proteomes" id="UP001217325"/>
    </source>
</evidence>
<evidence type="ECO:0000256" key="2">
    <source>
        <dbReference type="ARBA" id="ARBA00023015"/>
    </source>
</evidence>
<keyword evidence="2" id="KW-0805">Transcription regulation</keyword>
<dbReference type="KEGG" id="rqi:C1M55_09955"/>
<dbReference type="RefSeq" id="WP_100245420.1">
    <property type="nucleotide sequence ID" value="NZ_JBIBSL010000005.1"/>
</dbReference>
<dbReference type="PANTHER" id="PTHR43214">
    <property type="entry name" value="TWO-COMPONENT RESPONSE REGULATOR"/>
    <property type="match status" value="1"/>
</dbReference>
<evidence type="ECO:0000259" key="6">
    <source>
        <dbReference type="PROSITE" id="PS50043"/>
    </source>
</evidence>
<dbReference type="CDD" id="cd17535">
    <property type="entry name" value="REC_NarL-like"/>
    <property type="match status" value="1"/>
</dbReference>
<comment type="caution">
    <text evidence="8">The sequence shown here is derived from an EMBL/GenBank/DDBJ whole genome shotgun (WGS) entry which is preliminary data.</text>
</comment>
<dbReference type="CDD" id="cd06170">
    <property type="entry name" value="LuxR_C_like"/>
    <property type="match status" value="1"/>
</dbReference>
<dbReference type="SUPFAM" id="SSF52172">
    <property type="entry name" value="CheY-like"/>
    <property type="match status" value="1"/>
</dbReference>
<reference evidence="8" key="1">
    <citation type="submission" date="2023-02" db="EMBL/GenBank/DDBJ databases">
        <title>A novel hydrolase synthesized by Rhodococcus erythropolis HQ is responsible for the detoxification of Zearalenone.</title>
        <authorList>
            <person name="Hu J."/>
            <person name="Xu J."/>
        </authorList>
    </citation>
    <scope>NUCLEOTIDE SEQUENCE</scope>
    <source>
        <strain evidence="8">HQ</strain>
    </source>
</reference>
<dbReference type="PANTHER" id="PTHR43214:SF24">
    <property type="entry name" value="TRANSCRIPTIONAL REGULATORY PROTEIN NARL-RELATED"/>
    <property type="match status" value="1"/>
</dbReference>
<dbReference type="GO" id="GO:0006355">
    <property type="term" value="P:regulation of DNA-templated transcription"/>
    <property type="evidence" value="ECO:0007669"/>
    <property type="project" value="InterPro"/>
</dbReference>
<dbReference type="SMART" id="SM00448">
    <property type="entry name" value="REC"/>
    <property type="match status" value="1"/>
</dbReference>
<organism evidence="8 9">
    <name type="scientific">Rhodococcus qingshengii</name>
    <dbReference type="NCBI Taxonomy" id="334542"/>
    <lineage>
        <taxon>Bacteria</taxon>
        <taxon>Bacillati</taxon>
        <taxon>Actinomycetota</taxon>
        <taxon>Actinomycetes</taxon>
        <taxon>Mycobacteriales</taxon>
        <taxon>Nocardiaceae</taxon>
        <taxon>Rhodococcus</taxon>
        <taxon>Rhodococcus erythropolis group</taxon>
    </lineage>
</organism>
<dbReference type="GO" id="GO:0003677">
    <property type="term" value="F:DNA binding"/>
    <property type="evidence" value="ECO:0007669"/>
    <property type="project" value="UniProtKB-KW"/>
</dbReference>
<dbReference type="PROSITE" id="PS50110">
    <property type="entry name" value="RESPONSE_REGULATORY"/>
    <property type="match status" value="1"/>
</dbReference>
<sequence length="227" mass="23794">MPVTLLIADDDDVTRSGLRMLLAAQPGIVVVGEASDGIEAVELSRQLRPDVVLMDVRMPLRNGIEATRHLQAECTEPPKVLVITTFENDGYVTAALSAGASGFVLKRLPVPQIAAAVRVVAAGEVILFPAALRRMVTPRPLVSAEAFPNAALTAKEEEVLRLMATGLCNSDIAQVLVVSLETVKTHVGNVLAKLGAQNRTHAVVIAYESGLVVPGSGTDTEPCATGG</sequence>
<dbReference type="AlphaFoldDB" id="A0AAW6LBX5"/>
<dbReference type="Gene3D" id="3.40.50.2300">
    <property type="match status" value="1"/>
</dbReference>
<evidence type="ECO:0000256" key="5">
    <source>
        <dbReference type="PROSITE-ProRule" id="PRU00169"/>
    </source>
</evidence>
<dbReference type="PROSITE" id="PS50043">
    <property type="entry name" value="HTH_LUXR_2"/>
    <property type="match status" value="1"/>
</dbReference>
<feature type="domain" description="HTH luxR-type" evidence="6">
    <location>
        <begin position="145"/>
        <end position="210"/>
    </location>
</feature>